<dbReference type="InterPro" id="IPR036869">
    <property type="entry name" value="J_dom_sf"/>
</dbReference>
<evidence type="ECO:0000313" key="2">
    <source>
        <dbReference type="Proteomes" id="UP000523447"/>
    </source>
</evidence>
<gene>
    <name evidence="1" type="ORF">HGA07_18800</name>
</gene>
<sequence length="95" mass="10995">MVQTGGDRQPTESGAGWTAADRAAYRRFVRSAHPDVGGDPAAFREGLARFAAARREARNDPDPRYDRPIRFVARPRGWRRAVRVLRPRRRERRLR</sequence>
<dbReference type="SUPFAM" id="SSF46565">
    <property type="entry name" value="Chaperone J-domain"/>
    <property type="match status" value="1"/>
</dbReference>
<evidence type="ECO:0008006" key="3">
    <source>
        <dbReference type="Google" id="ProtNLM"/>
    </source>
</evidence>
<dbReference type="AlphaFoldDB" id="A0A7X6LZY4"/>
<name>A0A7X6LZY4_9NOCA</name>
<accession>A0A7X6LZY4</accession>
<organism evidence="1 2">
    <name type="scientific">Nocardia veterana</name>
    <dbReference type="NCBI Taxonomy" id="132249"/>
    <lineage>
        <taxon>Bacteria</taxon>
        <taxon>Bacillati</taxon>
        <taxon>Actinomycetota</taxon>
        <taxon>Actinomycetes</taxon>
        <taxon>Mycobacteriales</taxon>
        <taxon>Nocardiaceae</taxon>
        <taxon>Nocardia</taxon>
    </lineage>
</organism>
<proteinExistence type="predicted"/>
<comment type="caution">
    <text evidence="1">The sequence shown here is derived from an EMBL/GenBank/DDBJ whole genome shotgun (WGS) entry which is preliminary data.</text>
</comment>
<evidence type="ECO:0000313" key="1">
    <source>
        <dbReference type="EMBL" id="NKY87671.1"/>
    </source>
</evidence>
<protein>
    <recommendedName>
        <fullName evidence="3">J domain-containing protein</fullName>
    </recommendedName>
</protein>
<dbReference type="Proteomes" id="UP000523447">
    <property type="component" value="Unassembled WGS sequence"/>
</dbReference>
<reference evidence="1 2" key="1">
    <citation type="submission" date="2020-04" db="EMBL/GenBank/DDBJ databases">
        <title>MicrobeNet Type strains.</title>
        <authorList>
            <person name="Nicholson A.C."/>
        </authorList>
    </citation>
    <scope>NUCLEOTIDE SEQUENCE [LARGE SCALE GENOMIC DNA]</scope>
    <source>
        <strain evidence="1 2">DSM 44445</strain>
    </source>
</reference>
<keyword evidence="2" id="KW-1185">Reference proteome</keyword>
<dbReference type="EMBL" id="JAAXPE010000020">
    <property type="protein sequence ID" value="NKY87671.1"/>
    <property type="molecule type" value="Genomic_DNA"/>
</dbReference>